<keyword evidence="2" id="KW-1185">Reference proteome</keyword>
<evidence type="ECO:0000313" key="2">
    <source>
        <dbReference type="Proteomes" id="UP001295684"/>
    </source>
</evidence>
<reference evidence="1" key="1">
    <citation type="submission" date="2023-07" db="EMBL/GenBank/DDBJ databases">
        <authorList>
            <consortium name="AG Swart"/>
            <person name="Singh M."/>
            <person name="Singh A."/>
            <person name="Seah K."/>
            <person name="Emmerich C."/>
        </authorList>
    </citation>
    <scope>NUCLEOTIDE SEQUENCE</scope>
    <source>
        <strain evidence="1">DP1</strain>
    </source>
</reference>
<dbReference type="EMBL" id="CAMPGE010003709">
    <property type="protein sequence ID" value="CAI2362552.1"/>
    <property type="molecule type" value="Genomic_DNA"/>
</dbReference>
<name>A0AAD1X8E9_EUPCR</name>
<protein>
    <submittedName>
        <fullName evidence="1">Uncharacterized protein</fullName>
    </submittedName>
</protein>
<evidence type="ECO:0000313" key="1">
    <source>
        <dbReference type="EMBL" id="CAI2362552.1"/>
    </source>
</evidence>
<dbReference type="AlphaFoldDB" id="A0AAD1X8E9"/>
<proteinExistence type="predicted"/>
<organism evidence="1 2">
    <name type="scientific">Euplotes crassus</name>
    <dbReference type="NCBI Taxonomy" id="5936"/>
    <lineage>
        <taxon>Eukaryota</taxon>
        <taxon>Sar</taxon>
        <taxon>Alveolata</taxon>
        <taxon>Ciliophora</taxon>
        <taxon>Intramacronucleata</taxon>
        <taxon>Spirotrichea</taxon>
        <taxon>Hypotrichia</taxon>
        <taxon>Euplotida</taxon>
        <taxon>Euplotidae</taxon>
        <taxon>Moneuplotes</taxon>
    </lineage>
</organism>
<dbReference type="Proteomes" id="UP001295684">
    <property type="component" value="Unassembled WGS sequence"/>
</dbReference>
<accession>A0AAD1X8E9</accession>
<gene>
    <name evidence="1" type="ORF">ECRASSUSDP1_LOCUS3876</name>
</gene>
<comment type="caution">
    <text evidence="1">The sequence shown here is derived from an EMBL/GenBank/DDBJ whole genome shotgun (WGS) entry which is preliminary data.</text>
</comment>
<sequence>MLNIIIVLIKFLQSLILRYFLSIFQLLDPSTKAKIPLFPSNSPTTLQTSPLLP</sequence>